<feature type="binding site" evidence="2">
    <location>
        <position position="38"/>
    </location>
    <ligand>
        <name>substrate</name>
    </ligand>
</feature>
<feature type="binding site" evidence="2">
    <location>
        <position position="108"/>
    </location>
    <ligand>
        <name>Mg(2+)</name>
        <dbReference type="ChEBI" id="CHEBI:18420"/>
        <label>1</label>
    </ligand>
</feature>
<comment type="miscellaneous">
    <text evidence="2">Reaction mechanism of ThiL seems to utilize a direct, inline transfer of the gamma-phosphate of ATP to TMP rather than a phosphorylated enzyme intermediate.</text>
</comment>
<dbReference type="CDD" id="cd02194">
    <property type="entry name" value="ThiL"/>
    <property type="match status" value="1"/>
</dbReference>
<comment type="caution">
    <text evidence="2">Lacks conserved residue(s) required for the propagation of feature annotation.</text>
</comment>
<feature type="binding site" evidence="2">
    <location>
        <position position="60"/>
    </location>
    <ligand>
        <name>Mg(2+)</name>
        <dbReference type="ChEBI" id="CHEBI:18420"/>
        <label>4</label>
    </ligand>
</feature>
<dbReference type="GO" id="GO:0009229">
    <property type="term" value="P:thiamine diphosphate biosynthetic process"/>
    <property type="evidence" value="ECO:0007669"/>
    <property type="project" value="UniProtKB-UniRule"/>
</dbReference>
<feature type="binding site" evidence="2">
    <location>
        <position position="29"/>
    </location>
    <ligand>
        <name>Mg(2+)</name>
        <dbReference type="ChEBI" id="CHEBI:18420"/>
        <label>4</label>
    </ligand>
</feature>
<reference evidence="5" key="1">
    <citation type="submission" date="2015-08" db="EMBL/GenBank/DDBJ databases">
        <title>Comparative genomics of the Campylobacter concisus group.</title>
        <authorList>
            <person name="Miller W.G."/>
            <person name="Yee E."/>
            <person name="Chapman M.H."/>
            <person name="Huynh S."/>
            <person name="Bono J.L."/>
            <person name="On S.L.W."/>
            <person name="St Leger J."/>
            <person name="Foster G."/>
            <person name="Parker C.T."/>
        </authorList>
    </citation>
    <scope>NUCLEOTIDE SEQUENCE [LARGE SCALE GENOMIC DNA]</scope>
    <source>
        <strain evidence="5">ATCC 33237</strain>
    </source>
</reference>
<dbReference type="AlphaFoldDB" id="A0A0M4SHK9"/>
<dbReference type="Gene3D" id="3.30.1330.10">
    <property type="entry name" value="PurM-like, N-terminal domain"/>
    <property type="match status" value="1"/>
</dbReference>
<keyword evidence="2" id="KW-0067">ATP-binding</keyword>
<dbReference type="GeneID" id="28662730"/>
<comment type="function">
    <text evidence="2">Catalyzes the ATP-dependent phosphorylation of thiamine-monophosphate (TMP) to form thiamine-pyrophosphate (TPP), the active form of vitamin B1.</text>
</comment>
<dbReference type="InterPro" id="IPR016188">
    <property type="entry name" value="PurM-like_N"/>
</dbReference>
<feature type="domain" description="PurM-like N-terminal" evidence="3">
    <location>
        <begin position="17"/>
        <end position="124"/>
    </location>
</feature>
<dbReference type="KEGG" id="ccoc:CCON33237_1052"/>
<feature type="binding site" evidence="2">
    <location>
        <position position="31"/>
    </location>
    <ligand>
        <name>Mg(2+)</name>
        <dbReference type="ChEBI" id="CHEBI:18420"/>
        <label>2</label>
    </ligand>
</feature>
<feature type="binding site" evidence="2">
    <location>
        <position position="193"/>
    </location>
    <ligand>
        <name>ATP</name>
        <dbReference type="ChEBI" id="CHEBI:30616"/>
    </ligand>
</feature>
<feature type="binding site" evidence="2">
    <location>
        <position position="132"/>
    </location>
    <ligand>
        <name>ATP</name>
        <dbReference type="ChEBI" id="CHEBI:30616"/>
    </ligand>
</feature>
<dbReference type="Gene3D" id="3.90.650.10">
    <property type="entry name" value="PurM-like C-terminal domain"/>
    <property type="match status" value="1"/>
</dbReference>
<keyword evidence="2 4" id="KW-0808">Transferase</keyword>
<evidence type="ECO:0000256" key="2">
    <source>
        <dbReference type="HAMAP-Rule" id="MF_02128"/>
    </source>
</evidence>
<comment type="catalytic activity">
    <reaction evidence="2">
        <text>thiamine phosphate + ATP = thiamine diphosphate + ADP</text>
        <dbReference type="Rhea" id="RHEA:15913"/>
        <dbReference type="ChEBI" id="CHEBI:30616"/>
        <dbReference type="ChEBI" id="CHEBI:37575"/>
        <dbReference type="ChEBI" id="CHEBI:58937"/>
        <dbReference type="ChEBI" id="CHEBI:456216"/>
        <dbReference type="EC" id="2.7.4.16"/>
    </reaction>
</comment>
<feature type="binding site" evidence="2">
    <location>
        <position position="191"/>
    </location>
    <ligand>
        <name>Mg(2+)</name>
        <dbReference type="ChEBI" id="CHEBI:18420"/>
        <label>3</label>
    </ligand>
</feature>
<dbReference type="InterPro" id="IPR036676">
    <property type="entry name" value="PurM-like_C_sf"/>
</dbReference>
<dbReference type="GO" id="GO:0005524">
    <property type="term" value="F:ATP binding"/>
    <property type="evidence" value="ECO:0007669"/>
    <property type="project" value="UniProtKB-UniRule"/>
</dbReference>
<feature type="binding site" evidence="2">
    <location>
        <position position="60"/>
    </location>
    <ligand>
        <name>Mg(2+)</name>
        <dbReference type="ChEBI" id="CHEBI:18420"/>
        <label>3</label>
    </ligand>
</feature>
<evidence type="ECO:0000313" key="4">
    <source>
        <dbReference type="EMBL" id="ALF47727.1"/>
    </source>
</evidence>
<dbReference type="PATRIC" id="fig|199.248.peg.1091"/>
<feature type="binding site" evidence="2">
    <location>
        <begin position="107"/>
        <end position="108"/>
    </location>
    <ligand>
        <name>ATP</name>
        <dbReference type="ChEBI" id="CHEBI:30616"/>
    </ligand>
</feature>
<dbReference type="InterPro" id="IPR006283">
    <property type="entry name" value="ThiL-like"/>
</dbReference>
<feature type="binding site" evidence="2">
    <location>
        <position position="19"/>
    </location>
    <ligand>
        <name>Mg(2+)</name>
        <dbReference type="ChEBI" id="CHEBI:18420"/>
        <label>4</label>
    </ligand>
</feature>
<feature type="binding site" evidence="2">
    <location>
        <position position="19"/>
    </location>
    <ligand>
        <name>Mg(2+)</name>
        <dbReference type="ChEBI" id="CHEBI:18420"/>
        <label>3</label>
    </ligand>
</feature>
<dbReference type="NCBIfam" id="TIGR01379">
    <property type="entry name" value="thiL"/>
    <property type="match status" value="1"/>
</dbReference>
<dbReference type="Pfam" id="PF00586">
    <property type="entry name" value="AIRS"/>
    <property type="match status" value="1"/>
</dbReference>
<keyword evidence="1 2" id="KW-0784">Thiamine biosynthesis</keyword>
<comment type="similarity">
    <text evidence="2">Belongs to the thiamine-monophosphate kinase family.</text>
</comment>
<feature type="binding site" evidence="2">
    <location>
        <position position="194"/>
    </location>
    <ligand>
        <name>Mg(2+)</name>
        <dbReference type="ChEBI" id="CHEBI:18420"/>
        <label>5</label>
    </ligand>
</feature>
<dbReference type="RefSeq" id="WP_054196716.1">
    <property type="nucleotide sequence ID" value="NZ_CABMKQ010000043.1"/>
</dbReference>
<gene>
    <name evidence="2 4" type="primary">thiL</name>
    <name evidence="4" type="ORF">CCON33237_1052</name>
</gene>
<dbReference type="SUPFAM" id="SSF55326">
    <property type="entry name" value="PurM N-terminal domain-like"/>
    <property type="match status" value="1"/>
</dbReference>
<dbReference type="EC" id="2.7.4.16" evidence="2"/>
<feature type="binding site" evidence="2">
    <location>
        <position position="226"/>
    </location>
    <ligand>
        <name>substrate</name>
    </ligand>
</feature>
<dbReference type="GO" id="GO:0000287">
    <property type="term" value="F:magnesium ion binding"/>
    <property type="evidence" value="ECO:0007669"/>
    <property type="project" value="UniProtKB-UniRule"/>
</dbReference>
<dbReference type="HAMAP" id="MF_02128">
    <property type="entry name" value="TMP_kinase"/>
    <property type="match status" value="1"/>
</dbReference>
<accession>A0A0M4SHK9</accession>
<dbReference type="NCBIfam" id="NF004354">
    <property type="entry name" value="PRK05731.2-3"/>
    <property type="match status" value="1"/>
</dbReference>
<dbReference type="GO" id="GO:0009030">
    <property type="term" value="F:thiamine-phosphate kinase activity"/>
    <property type="evidence" value="ECO:0007669"/>
    <property type="project" value="UniProtKB-UniRule"/>
</dbReference>
<sequence length="273" mass="30335">MDKENFTIECFGNAYIGDDAAVLDKQVFSKDIFAENSHFKHGWLSLEEIGYKAMIVNFSDTIVMNARPKFALLGLSLPKNFSPQQIKELSGGINRACEEFGVKIIGGDTISSKILNISVSVIGELNGKAVLRKNAKYGDLVAFTGELGGSQKGLNSLLRLAQISKNSRFKKPILRDKFFYKAAHLINSAMDISDGLNTDLAKLLKASKKGAKFTKKLSKFELSSGEEYEILFTFCPKNLNAIKRISAKTRTKISVFAKISNKRLRQNARSHHF</sequence>
<dbReference type="EMBL" id="CP012541">
    <property type="protein sequence ID" value="ALF47727.1"/>
    <property type="molecule type" value="Genomic_DNA"/>
</dbReference>
<dbReference type="PANTHER" id="PTHR30270:SF0">
    <property type="entry name" value="THIAMINE-MONOPHOSPHATE KINASE"/>
    <property type="match status" value="1"/>
</dbReference>
<keyword evidence="2" id="KW-0547">Nucleotide-binding</keyword>
<keyword evidence="2" id="KW-0460">Magnesium</keyword>
<dbReference type="PANTHER" id="PTHR30270">
    <property type="entry name" value="THIAMINE-MONOPHOSPHATE KINASE"/>
    <property type="match status" value="1"/>
</dbReference>
<keyword evidence="2 4" id="KW-0418">Kinase</keyword>
<feature type="binding site" evidence="2">
    <location>
        <position position="31"/>
    </location>
    <ligand>
        <name>Mg(2+)</name>
        <dbReference type="ChEBI" id="CHEBI:18420"/>
        <label>1</label>
    </ligand>
</feature>
<dbReference type="InterPro" id="IPR036921">
    <property type="entry name" value="PurM-like_N_sf"/>
</dbReference>
<evidence type="ECO:0000259" key="3">
    <source>
        <dbReference type="Pfam" id="PF00586"/>
    </source>
</evidence>
<keyword evidence="2" id="KW-0479">Metal-binding</keyword>
<dbReference type="UniPathway" id="UPA00060">
    <property type="reaction ID" value="UER00142"/>
</dbReference>
<feature type="binding site" evidence="2">
    <location>
        <position position="60"/>
    </location>
    <ligand>
        <name>Mg(2+)</name>
        <dbReference type="ChEBI" id="CHEBI:18420"/>
        <label>2</label>
    </ligand>
</feature>
<comment type="pathway">
    <text evidence="2">Cofactor biosynthesis; thiamine diphosphate biosynthesis; thiamine diphosphate from thiamine phosphate: step 1/1.</text>
</comment>
<organism evidence="4 5">
    <name type="scientific">Campylobacter concisus</name>
    <dbReference type="NCBI Taxonomy" id="199"/>
    <lineage>
        <taxon>Bacteria</taxon>
        <taxon>Pseudomonadati</taxon>
        <taxon>Campylobacterota</taxon>
        <taxon>Epsilonproteobacteria</taxon>
        <taxon>Campylobacterales</taxon>
        <taxon>Campylobacteraceae</taxon>
        <taxon>Campylobacter</taxon>
    </lineage>
</organism>
<proteinExistence type="inferred from homology"/>
<dbReference type="SUPFAM" id="SSF56042">
    <property type="entry name" value="PurM C-terminal domain-like"/>
    <property type="match status" value="1"/>
</dbReference>
<protein>
    <recommendedName>
        <fullName evidence="2">Thiamine-monophosphate kinase</fullName>
        <shortName evidence="2">TMP kinase</shortName>
        <shortName evidence="2">Thiamine-phosphate kinase</shortName>
        <ecNumber evidence="2">2.7.4.16</ecNumber>
    </recommendedName>
</protein>
<dbReference type="GO" id="GO:0009228">
    <property type="term" value="P:thiamine biosynthetic process"/>
    <property type="evidence" value="ECO:0007669"/>
    <property type="project" value="UniProtKB-KW"/>
</dbReference>
<dbReference type="Proteomes" id="UP000066049">
    <property type="component" value="Chromosome"/>
</dbReference>
<name>A0A0M4SHK9_9BACT</name>
<evidence type="ECO:0000256" key="1">
    <source>
        <dbReference type="ARBA" id="ARBA00022977"/>
    </source>
</evidence>
<evidence type="ECO:0000313" key="5">
    <source>
        <dbReference type="Proteomes" id="UP000066049"/>
    </source>
</evidence>